<dbReference type="GO" id="GO:0008237">
    <property type="term" value="F:metallopeptidase activity"/>
    <property type="evidence" value="ECO:0007669"/>
    <property type="project" value="UniProtKB-KW"/>
</dbReference>
<name>A0A344LL93_9PSEU</name>
<feature type="region of interest" description="Disordered" evidence="13">
    <location>
        <begin position="30"/>
        <end position="53"/>
    </location>
</feature>
<dbReference type="InterPro" id="IPR001930">
    <property type="entry name" value="Peptidase_M1"/>
</dbReference>
<evidence type="ECO:0000256" key="7">
    <source>
        <dbReference type="ARBA" id="ARBA00022723"/>
    </source>
</evidence>
<dbReference type="Pfam" id="PF01433">
    <property type="entry name" value="Peptidase_M1"/>
    <property type="match status" value="1"/>
</dbReference>
<dbReference type="InterPro" id="IPR042097">
    <property type="entry name" value="Aminopeptidase_N-like_N_sf"/>
</dbReference>
<keyword evidence="10" id="KW-0482">Metalloprotease</keyword>
<comment type="catalytic activity">
    <reaction evidence="1">
        <text>Release of an N-terminal amino acid, Xaa-|-Yaa- from a peptide, amide or arylamide. Xaa is preferably Ala, but may be most amino acids including Pro (slow action). When a terminal hydrophobic residue is followed by a prolyl residue, the two may be released as an intact Xaa-Pro dipeptide.</text>
        <dbReference type="EC" id="3.4.11.2"/>
    </reaction>
</comment>
<dbReference type="EC" id="3.4.11.2" evidence="4"/>
<dbReference type="PRINTS" id="PR00756">
    <property type="entry name" value="ALADIPTASE"/>
</dbReference>
<keyword evidence="9" id="KW-0862">Zinc</keyword>
<dbReference type="PANTHER" id="PTHR11533:SF297">
    <property type="entry name" value="AMINOPEPTIDASE N"/>
    <property type="match status" value="1"/>
</dbReference>
<dbReference type="PROSITE" id="PS51257">
    <property type="entry name" value="PROKAR_LIPOPROTEIN"/>
    <property type="match status" value="1"/>
</dbReference>
<evidence type="ECO:0000256" key="4">
    <source>
        <dbReference type="ARBA" id="ARBA00012564"/>
    </source>
</evidence>
<keyword evidence="18" id="KW-1185">Reference proteome</keyword>
<accession>A0A344LL93</accession>
<comment type="similarity">
    <text evidence="3">Belongs to the peptidase M1 family.</text>
</comment>
<feature type="compositionally biased region" description="Low complexity" evidence="13">
    <location>
        <begin position="30"/>
        <end position="45"/>
    </location>
</feature>
<dbReference type="GO" id="GO:0008270">
    <property type="term" value="F:zinc ion binding"/>
    <property type="evidence" value="ECO:0007669"/>
    <property type="project" value="InterPro"/>
</dbReference>
<organism evidence="17 18">
    <name type="scientific">Amycolatopsis albispora</name>
    <dbReference type="NCBI Taxonomy" id="1804986"/>
    <lineage>
        <taxon>Bacteria</taxon>
        <taxon>Bacillati</taxon>
        <taxon>Actinomycetota</taxon>
        <taxon>Actinomycetes</taxon>
        <taxon>Pseudonocardiales</taxon>
        <taxon>Pseudonocardiaceae</taxon>
        <taxon>Amycolatopsis</taxon>
    </lineage>
</organism>
<dbReference type="CDD" id="cd09603">
    <property type="entry name" value="M1_APN_like"/>
    <property type="match status" value="1"/>
</dbReference>
<dbReference type="Pfam" id="PF17900">
    <property type="entry name" value="Peptidase_M1_N"/>
    <property type="match status" value="1"/>
</dbReference>
<dbReference type="OrthoDB" id="100605at2"/>
<dbReference type="InterPro" id="IPR045357">
    <property type="entry name" value="Aminopeptidase_N-like_N"/>
</dbReference>
<sequence>MRRRPFLVLGGLVPLIIGCTPAADPPAAPVPGVATPGAPGAGDPAYPNDGNGGYDALGYDVSITYDPPSKHLDGDTTLTATATQDLSRFNLDLRGLDVASVEVDGQRAEFTRDGEFELVITPAQTLATGQTFKTRVRYSGQPSSGEEGLGAGGWHPSPSGGAYVVGQPHSAAYWYPVNETPRDKATFRVTARVPEGWSVVSGGIEEGTRTDGGWTTSTWRDDTPAASYLTTVAIDRFTFDRSTLPDGKPLVNAFAPGAEGKREVAARTAEAVEFLASRFGPYPQTAAGGIYTDDRIGYSLETQGRPTYANWADLETVVHELAHQWYGNSVSVRDWSDVCLNECVASYSQWLWAEAKDGENLDDRYRSTIDRTRESTRLWSSKLHEAAAGAEFDGVYDKGILAMHALRRTIGDEPFAAVLREWPSLHKDGNATWREFEQFVSAKAGRSDLGPFFDAWFRGTELPADEHLYPGSLRP</sequence>
<dbReference type="GO" id="GO:0006508">
    <property type="term" value="P:proteolysis"/>
    <property type="evidence" value="ECO:0007669"/>
    <property type="project" value="UniProtKB-KW"/>
</dbReference>
<keyword evidence="7" id="KW-0479">Metal-binding</keyword>
<reference evidence="17 18" key="1">
    <citation type="submission" date="2016-04" db="EMBL/GenBank/DDBJ databases">
        <title>Complete genome sequence and analysis of deep-sea sediment isolate, Amycolatopsis sp. WP1.</title>
        <authorList>
            <person name="Wang H."/>
            <person name="Chen S."/>
            <person name="Wu Q."/>
        </authorList>
    </citation>
    <scope>NUCLEOTIDE SEQUENCE [LARGE SCALE GENOMIC DNA]</scope>
    <source>
        <strain evidence="17 18">WP1</strain>
    </source>
</reference>
<gene>
    <name evidence="17" type="ORF">A4R43_26705</name>
</gene>
<evidence type="ECO:0000256" key="9">
    <source>
        <dbReference type="ARBA" id="ARBA00022833"/>
    </source>
</evidence>
<dbReference type="Gene3D" id="2.60.40.1730">
    <property type="entry name" value="tricorn interacting facor f3 domain"/>
    <property type="match status" value="1"/>
</dbReference>
<feature type="chain" id="PRO_5016691431" description="Aminopeptidase N" evidence="14">
    <location>
        <begin position="23"/>
        <end position="475"/>
    </location>
</feature>
<comment type="cofactor">
    <cofactor evidence="2">
        <name>Zn(2+)</name>
        <dbReference type="ChEBI" id="CHEBI:29105"/>
    </cofactor>
</comment>
<keyword evidence="6" id="KW-0645">Protease</keyword>
<evidence type="ECO:0000256" key="6">
    <source>
        <dbReference type="ARBA" id="ARBA00022670"/>
    </source>
</evidence>
<feature type="signal peptide" evidence="14">
    <location>
        <begin position="1"/>
        <end position="22"/>
    </location>
</feature>
<evidence type="ECO:0000313" key="18">
    <source>
        <dbReference type="Proteomes" id="UP000250434"/>
    </source>
</evidence>
<evidence type="ECO:0000256" key="1">
    <source>
        <dbReference type="ARBA" id="ARBA00000098"/>
    </source>
</evidence>
<evidence type="ECO:0000256" key="3">
    <source>
        <dbReference type="ARBA" id="ARBA00010136"/>
    </source>
</evidence>
<feature type="domain" description="Peptidase M1 membrane alanine aminopeptidase" evidence="15">
    <location>
        <begin position="315"/>
        <end position="456"/>
    </location>
</feature>
<protein>
    <recommendedName>
        <fullName evidence="5">Aminopeptidase N</fullName>
        <ecNumber evidence="4">3.4.11.2</ecNumber>
    </recommendedName>
    <alternativeName>
        <fullName evidence="11">Alanine aminopeptidase</fullName>
    </alternativeName>
    <alternativeName>
        <fullName evidence="12">Lysyl aminopeptidase</fullName>
    </alternativeName>
</protein>
<keyword evidence="8" id="KW-0378">Hydrolase</keyword>
<dbReference type="InterPro" id="IPR027268">
    <property type="entry name" value="Peptidase_M4/M1_CTD_sf"/>
</dbReference>
<dbReference type="Proteomes" id="UP000250434">
    <property type="component" value="Chromosome"/>
</dbReference>
<evidence type="ECO:0000259" key="15">
    <source>
        <dbReference type="Pfam" id="PF01433"/>
    </source>
</evidence>
<evidence type="ECO:0000259" key="16">
    <source>
        <dbReference type="Pfam" id="PF17900"/>
    </source>
</evidence>
<dbReference type="KEGG" id="aab:A4R43_26705"/>
<evidence type="ECO:0000256" key="11">
    <source>
        <dbReference type="ARBA" id="ARBA00029811"/>
    </source>
</evidence>
<evidence type="ECO:0000256" key="10">
    <source>
        <dbReference type="ARBA" id="ARBA00023049"/>
    </source>
</evidence>
<proteinExistence type="inferred from homology"/>
<evidence type="ECO:0000256" key="8">
    <source>
        <dbReference type="ARBA" id="ARBA00022801"/>
    </source>
</evidence>
<evidence type="ECO:0000256" key="13">
    <source>
        <dbReference type="SAM" id="MobiDB-lite"/>
    </source>
</evidence>
<dbReference type="EMBL" id="CP015163">
    <property type="protein sequence ID" value="AXB48817.1"/>
    <property type="molecule type" value="Genomic_DNA"/>
</dbReference>
<evidence type="ECO:0000256" key="2">
    <source>
        <dbReference type="ARBA" id="ARBA00001947"/>
    </source>
</evidence>
<dbReference type="InterPro" id="IPR014782">
    <property type="entry name" value="Peptidase_M1_dom"/>
</dbReference>
<feature type="domain" description="Aminopeptidase N-like N-terminal" evidence="16">
    <location>
        <begin position="59"/>
        <end position="229"/>
    </location>
</feature>
<evidence type="ECO:0000256" key="5">
    <source>
        <dbReference type="ARBA" id="ARBA00015611"/>
    </source>
</evidence>
<evidence type="ECO:0000256" key="14">
    <source>
        <dbReference type="SAM" id="SignalP"/>
    </source>
</evidence>
<dbReference type="AlphaFoldDB" id="A0A344LL93"/>
<dbReference type="SUPFAM" id="SSF55486">
    <property type="entry name" value="Metalloproteases ('zincins'), catalytic domain"/>
    <property type="match status" value="1"/>
</dbReference>
<dbReference type="InterPro" id="IPR050344">
    <property type="entry name" value="Peptidase_M1_aminopeptidases"/>
</dbReference>
<keyword evidence="14" id="KW-0732">Signal</keyword>
<dbReference type="SUPFAM" id="SSF63737">
    <property type="entry name" value="Leukotriene A4 hydrolase N-terminal domain"/>
    <property type="match status" value="1"/>
</dbReference>
<evidence type="ECO:0000256" key="12">
    <source>
        <dbReference type="ARBA" id="ARBA00031533"/>
    </source>
</evidence>
<evidence type="ECO:0000313" key="17">
    <source>
        <dbReference type="EMBL" id="AXB48817.1"/>
    </source>
</evidence>
<dbReference type="GO" id="GO:0016285">
    <property type="term" value="F:alanyl aminopeptidase activity"/>
    <property type="evidence" value="ECO:0007669"/>
    <property type="project" value="UniProtKB-EC"/>
</dbReference>
<dbReference type="RefSeq" id="WP_113697904.1">
    <property type="nucleotide sequence ID" value="NZ_CP015163.1"/>
</dbReference>
<dbReference type="Gene3D" id="1.10.390.10">
    <property type="entry name" value="Neutral Protease Domain 2"/>
    <property type="match status" value="1"/>
</dbReference>
<dbReference type="PANTHER" id="PTHR11533">
    <property type="entry name" value="PROTEASE M1 ZINC METALLOPROTEASE"/>
    <property type="match status" value="1"/>
</dbReference>